<dbReference type="CDD" id="cd06261">
    <property type="entry name" value="TM_PBP2"/>
    <property type="match status" value="1"/>
</dbReference>
<organism evidence="10 11">
    <name type="scientific">Dongia soli</name>
    <dbReference type="NCBI Taxonomy" id="600628"/>
    <lineage>
        <taxon>Bacteria</taxon>
        <taxon>Pseudomonadati</taxon>
        <taxon>Pseudomonadota</taxon>
        <taxon>Alphaproteobacteria</taxon>
        <taxon>Rhodospirillales</taxon>
        <taxon>Dongiaceae</taxon>
        <taxon>Dongia</taxon>
    </lineage>
</organism>
<evidence type="ECO:0000256" key="2">
    <source>
        <dbReference type="ARBA" id="ARBA00007069"/>
    </source>
</evidence>
<evidence type="ECO:0000256" key="1">
    <source>
        <dbReference type="ARBA" id="ARBA00004651"/>
    </source>
</evidence>
<evidence type="ECO:0000256" key="7">
    <source>
        <dbReference type="ARBA" id="ARBA00023136"/>
    </source>
</evidence>
<gene>
    <name evidence="10" type="ORF">SMD27_21050</name>
</gene>
<comment type="subcellular location">
    <subcellularLocation>
        <location evidence="1 8">Cell membrane</location>
        <topology evidence="1 8">Multi-pass membrane protein</topology>
    </subcellularLocation>
</comment>
<feature type="domain" description="ABC transmembrane type-1" evidence="9">
    <location>
        <begin position="199"/>
        <end position="405"/>
    </location>
</feature>
<proteinExistence type="inferred from homology"/>
<keyword evidence="7 8" id="KW-0472">Membrane</keyword>
<feature type="transmembrane region" description="Helical" evidence="8">
    <location>
        <begin position="32"/>
        <end position="56"/>
    </location>
</feature>
<comment type="caution">
    <text evidence="10">The sequence shown here is derived from an EMBL/GenBank/DDBJ whole genome shotgun (WGS) entry which is preliminary data.</text>
</comment>
<name>A0ABU5EG06_9PROT</name>
<dbReference type="Pfam" id="PF00528">
    <property type="entry name" value="BPD_transp_1"/>
    <property type="match status" value="1"/>
</dbReference>
<dbReference type="Proteomes" id="UP001279642">
    <property type="component" value="Unassembled WGS sequence"/>
</dbReference>
<dbReference type="SUPFAM" id="SSF161098">
    <property type="entry name" value="MetI-like"/>
    <property type="match status" value="1"/>
</dbReference>
<comment type="similarity">
    <text evidence="2">Belongs to the binding-protein-dependent transport system permease family. CysTW subfamily.</text>
</comment>
<evidence type="ECO:0000256" key="6">
    <source>
        <dbReference type="ARBA" id="ARBA00022989"/>
    </source>
</evidence>
<evidence type="ECO:0000313" key="10">
    <source>
        <dbReference type="EMBL" id="MDY0885343.1"/>
    </source>
</evidence>
<dbReference type="Gene3D" id="1.10.3720.10">
    <property type="entry name" value="MetI-like"/>
    <property type="match status" value="1"/>
</dbReference>
<evidence type="ECO:0000259" key="9">
    <source>
        <dbReference type="PROSITE" id="PS50928"/>
    </source>
</evidence>
<accession>A0ABU5EG06</accession>
<feature type="transmembrane region" description="Helical" evidence="8">
    <location>
        <begin position="341"/>
        <end position="362"/>
    </location>
</feature>
<evidence type="ECO:0000256" key="5">
    <source>
        <dbReference type="ARBA" id="ARBA00022692"/>
    </source>
</evidence>
<keyword evidence="11" id="KW-1185">Reference proteome</keyword>
<dbReference type="PANTHER" id="PTHR42929">
    <property type="entry name" value="INNER MEMBRANE ABC TRANSPORTER PERMEASE PROTEIN YDCU-RELATED-RELATED"/>
    <property type="match status" value="1"/>
</dbReference>
<keyword evidence="3 8" id="KW-0813">Transport</keyword>
<protein>
    <submittedName>
        <fullName evidence="10">ABC transporter permease</fullName>
    </submittedName>
</protein>
<dbReference type="PROSITE" id="PS50928">
    <property type="entry name" value="ABC_TM1"/>
    <property type="match status" value="1"/>
</dbReference>
<feature type="transmembrane region" description="Helical" evidence="8">
    <location>
        <begin position="288"/>
        <end position="307"/>
    </location>
</feature>
<feature type="transmembrane region" description="Helical" evidence="8">
    <location>
        <begin position="237"/>
        <end position="257"/>
    </location>
</feature>
<feature type="transmembrane region" description="Helical" evidence="8">
    <location>
        <begin position="382"/>
        <end position="405"/>
    </location>
</feature>
<dbReference type="InterPro" id="IPR000515">
    <property type="entry name" value="MetI-like"/>
</dbReference>
<dbReference type="RefSeq" id="WP_320510418.1">
    <property type="nucleotide sequence ID" value="NZ_JAXCLW010000009.1"/>
</dbReference>
<reference evidence="10 11" key="1">
    <citation type="journal article" date="2016" name="Antonie Van Leeuwenhoek">
        <title>Dongia soli sp. nov., isolated from soil from Dokdo, Korea.</title>
        <authorList>
            <person name="Kim D.U."/>
            <person name="Lee H."/>
            <person name="Kim H."/>
            <person name="Kim S.G."/>
            <person name="Ka J.O."/>
        </authorList>
    </citation>
    <scope>NUCLEOTIDE SEQUENCE [LARGE SCALE GENOMIC DNA]</scope>
    <source>
        <strain evidence="10 11">D78</strain>
    </source>
</reference>
<evidence type="ECO:0000256" key="4">
    <source>
        <dbReference type="ARBA" id="ARBA00022475"/>
    </source>
</evidence>
<evidence type="ECO:0000256" key="3">
    <source>
        <dbReference type="ARBA" id="ARBA00022448"/>
    </source>
</evidence>
<keyword evidence="4" id="KW-1003">Cell membrane</keyword>
<evidence type="ECO:0000313" key="11">
    <source>
        <dbReference type="Proteomes" id="UP001279642"/>
    </source>
</evidence>
<dbReference type="EMBL" id="JAXCLW010000009">
    <property type="protein sequence ID" value="MDY0885343.1"/>
    <property type="molecule type" value="Genomic_DNA"/>
</dbReference>
<sequence>MKTFDDQVMRTEDGVPLKIALKRAERSRNLRALALVAPLFLFIVLTFAAPIGMLLFRAIYDPDLARNLPATTEAIRSWNGEGLPDEPVFAALAADLKAAQENKTAGQIGKRLNYEMSGTRSKILATARMVAKLESGPYKEAFLKQDPRIWGQPDVWHILKRETKPFTGFYLLAALDHQFDSNGNIVRTAPDQAIFVDIFIRTLWIAFLVTAFTLLLGYPIAYLLASLPTSTSNLLMILVLVPFWTSLLVRTTAWVVLLQTNGVINDALIWLGILQERVQLIFNRGGTVLAMTHIQLPFTILPIYSVMKTISPSYMRAARSLGGGPFYSFWRIYFPQTVPGIGAGCLLTFILSLGYYITPALVGGPADQMISYFVALYTNTELNWGMASALGALLLAMTLILYLVYNRLVGIDKVKLG</sequence>
<dbReference type="PANTHER" id="PTHR42929:SF5">
    <property type="entry name" value="ABC TRANSPORTER PERMEASE PROTEIN"/>
    <property type="match status" value="1"/>
</dbReference>
<keyword evidence="6 8" id="KW-1133">Transmembrane helix</keyword>
<feature type="transmembrane region" description="Helical" evidence="8">
    <location>
        <begin position="203"/>
        <end position="225"/>
    </location>
</feature>
<dbReference type="InterPro" id="IPR035906">
    <property type="entry name" value="MetI-like_sf"/>
</dbReference>
<evidence type="ECO:0000256" key="8">
    <source>
        <dbReference type="RuleBase" id="RU363032"/>
    </source>
</evidence>
<keyword evidence="5 8" id="KW-0812">Transmembrane</keyword>